<organism evidence="2 3">
    <name type="scientific">Chelonia mydas</name>
    <name type="common">Green sea-turtle</name>
    <name type="synonym">Chelonia agassizi</name>
    <dbReference type="NCBI Taxonomy" id="8469"/>
    <lineage>
        <taxon>Eukaryota</taxon>
        <taxon>Metazoa</taxon>
        <taxon>Chordata</taxon>
        <taxon>Craniata</taxon>
        <taxon>Vertebrata</taxon>
        <taxon>Euteleostomi</taxon>
        <taxon>Archelosauria</taxon>
        <taxon>Testudinata</taxon>
        <taxon>Testudines</taxon>
        <taxon>Cryptodira</taxon>
        <taxon>Durocryptodira</taxon>
        <taxon>Americhelydia</taxon>
        <taxon>Chelonioidea</taxon>
        <taxon>Cheloniidae</taxon>
        <taxon>Chelonia</taxon>
    </lineage>
</organism>
<feature type="compositionally biased region" description="Polar residues" evidence="1">
    <location>
        <begin position="18"/>
        <end position="27"/>
    </location>
</feature>
<sequence length="118" mass="12760">MDQTAKDLVVVPEASINLDPSSRQQVQPIMAPTDHGSPLQAYGGCGKLRDVLSGSRSQLNLRTRQATPLLVEATPPGQDSGIMATPLLVEATPPGQDSGIMVMPEQYLWKEHQTEIQQ</sequence>
<reference evidence="3" key="1">
    <citation type="journal article" date="2013" name="Nat. Genet.">
        <title>The draft genomes of soft-shell turtle and green sea turtle yield insights into the development and evolution of the turtle-specific body plan.</title>
        <authorList>
            <person name="Wang Z."/>
            <person name="Pascual-Anaya J."/>
            <person name="Zadissa A."/>
            <person name="Li W."/>
            <person name="Niimura Y."/>
            <person name="Huang Z."/>
            <person name="Li C."/>
            <person name="White S."/>
            <person name="Xiong Z."/>
            <person name="Fang D."/>
            <person name="Wang B."/>
            <person name="Ming Y."/>
            <person name="Chen Y."/>
            <person name="Zheng Y."/>
            <person name="Kuraku S."/>
            <person name="Pignatelli M."/>
            <person name="Herrero J."/>
            <person name="Beal K."/>
            <person name="Nozawa M."/>
            <person name="Li Q."/>
            <person name="Wang J."/>
            <person name="Zhang H."/>
            <person name="Yu L."/>
            <person name="Shigenobu S."/>
            <person name="Wang J."/>
            <person name="Liu J."/>
            <person name="Flicek P."/>
            <person name="Searle S."/>
            <person name="Wang J."/>
            <person name="Kuratani S."/>
            <person name="Yin Y."/>
            <person name="Aken B."/>
            <person name="Zhang G."/>
            <person name="Irie N."/>
        </authorList>
    </citation>
    <scope>NUCLEOTIDE SEQUENCE [LARGE SCALE GENOMIC DNA]</scope>
</reference>
<keyword evidence="3" id="KW-1185">Reference proteome</keyword>
<gene>
    <name evidence="2" type="ORF">UY3_12522</name>
</gene>
<accession>M7B4D5</accession>
<dbReference type="EMBL" id="KB550128">
    <property type="protein sequence ID" value="EMP30355.1"/>
    <property type="molecule type" value="Genomic_DNA"/>
</dbReference>
<evidence type="ECO:0000256" key="1">
    <source>
        <dbReference type="SAM" id="MobiDB-lite"/>
    </source>
</evidence>
<proteinExistence type="predicted"/>
<evidence type="ECO:0000313" key="3">
    <source>
        <dbReference type="Proteomes" id="UP000031443"/>
    </source>
</evidence>
<dbReference type="Proteomes" id="UP000031443">
    <property type="component" value="Unassembled WGS sequence"/>
</dbReference>
<evidence type="ECO:0000313" key="2">
    <source>
        <dbReference type="EMBL" id="EMP30355.1"/>
    </source>
</evidence>
<protein>
    <submittedName>
        <fullName evidence="2">Uncharacterized protein</fullName>
    </submittedName>
</protein>
<feature type="region of interest" description="Disordered" evidence="1">
    <location>
        <begin position="15"/>
        <end position="37"/>
    </location>
</feature>
<name>M7B4D5_CHEMY</name>
<dbReference type="AlphaFoldDB" id="M7B4D5"/>